<proteinExistence type="predicted"/>
<feature type="region of interest" description="Disordered" evidence="1">
    <location>
        <begin position="157"/>
        <end position="363"/>
    </location>
</feature>
<organism evidence="2 3">
    <name type="scientific">Vanrija pseudolonga</name>
    <dbReference type="NCBI Taxonomy" id="143232"/>
    <lineage>
        <taxon>Eukaryota</taxon>
        <taxon>Fungi</taxon>
        <taxon>Dikarya</taxon>
        <taxon>Basidiomycota</taxon>
        <taxon>Agaricomycotina</taxon>
        <taxon>Tremellomycetes</taxon>
        <taxon>Trichosporonales</taxon>
        <taxon>Trichosporonaceae</taxon>
        <taxon>Vanrija</taxon>
    </lineage>
</organism>
<evidence type="ECO:0000313" key="3">
    <source>
        <dbReference type="Proteomes" id="UP000827549"/>
    </source>
</evidence>
<evidence type="ECO:0000256" key="1">
    <source>
        <dbReference type="SAM" id="MobiDB-lite"/>
    </source>
</evidence>
<feature type="compositionally biased region" description="Low complexity" evidence="1">
    <location>
        <begin position="282"/>
        <end position="312"/>
    </location>
</feature>
<dbReference type="AlphaFoldDB" id="A0AAF0YIA5"/>
<dbReference type="GeneID" id="87811634"/>
<feature type="compositionally biased region" description="Low complexity" evidence="1">
    <location>
        <begin position="354"/>
        <end position="363"/>
    </location>
</feature>
<feature type="compositionally biased region" description="Polar residues" evidence="1">
    <location>
        <begin position="258"/>
        <end position="269"/>
    </location>
</feature>
<dbReference type="Proteomes" id="UP000827549">
    <property type="component" value="Chromosome 6"/>
</dbReference>
<gene>
    <name evidence="2" type="ORF">LOC62_06G008468</name>
</gene>
<keyword evidence="3" id="KW-1185">Reference proteome</keyword>
<sequence>METQHSGVRYTWDARATQRALQAIAQNQRYTLHFFPVDGTRLVHRWKAERDLCIELLGNELWMRGAERAGLVARAGGAWKATAKWTSATHNPVRSLLASLRDRLKRRDGENYYEKNGADRAWKTAADVPRDMKVFLKVYPYYFLLLDLVRGDTADAELPPPRAATIEPQAKRRKKAARTLRAPSSSDESESDMDVDSGAEDEAEPRVHMVIDSSPSPARSSSRPPAQPTRFREQQSTPQVRGPKDLHAASKFEVPNPALTSHSKPSGTDAQLPVRGKKRWRSPSITSSDSSATSNSSATSDSSSHPNSSDSSDASDSDDEPVPLTWANARDKSASTQPSTLRPPIRPPGTVGSPAPTTDPTPTITLRRYSAAQDTTHCRVTAEWLKEVHPLLKPYLDAARNVKNSVPEQMEGYRAAFEALLDPGGAKRRQFPHPALRQVPTQ</sequence>
<dbReference type="RefSeq" id="XP_062630987.1">
    <property type="nucleotide sequence ID" value="XM_062775003.1"/>
</dbReference>
<evidence type="ECO:0000313" key="2">
    <source>
        <dbReference type="EMBL" id="WOO84961.1"/>
    </source>
</evidence>
<dbReference type="EMBL" id="CP086719">
    <property type="protein sequence ID" value="WOO84961.1"/>
    <property type="molecule type" value="Genomic_DNA"/>
</dbReference>
<accession>A0AAF0YIA5</accession>
<feature type="compositionally biased region" description="Acidic residues" evidence="1">
    <location>
        <begin position="187"/>
        <end position="203"/>
    </location>
</feature>
<feature type="compositionally biased region" description="Low complexity" evidence="1">
    <location>
        <begin position="213"/>
        <end position="224"/>
    </location>
</feature>
<reference evidence="2" key="1">
    <citation type="submission" date="2023-10" db="EMBL/GenBank/DDBJ databases">
        <authorList>
            <person name="Noh H."/>
        </authorList>
    </citation>
    <scope>NUCLEOTIDE SEQUENCE</scope>
    <source>
        <strain evidence="2">DUCC4014</strain>
    </source>
</reference>
<name>A0AAF0YIA5_9TREE</name>
<protein>
    <submittedName>
        <fullName evidence="2">Uncharacterized protein</fullName>
    </submittedName>
</protein>